<reference evidence="1" key="1">
    <citation type="journal article" date="2013" name="Environ. Microbiol.">
        <title>Microbiota from the distal guts of lean and obese adolescents exhibit partial functional redundancy besides clear differences in community structure.</title>
        <authorList>
            <person name="Ferrer M."/>
            <person name="Ruiz A."/>
            <person name="Lanza F."/>
            <person name="Haange S.B."/>
            <person name="Oberbach A."/>
            <person name="Till H."/>
            <person name="Bargiela R."/>
            <person name="Campoy C."/>
            <person name="Segura M.T."/>
            <person name="Richter M."/>
            <person name="von Bergen M."/>
            <person name="Seifert J."/>
            <person name="Suarez A."/>
        </authorList>
    </citation>
    <scope>NUCLEOTIDE SEQUENCE</scope>
</reference>
<dbReference type="EMBL" id="AJWY01006367">
    <property type="protein sequence ID" value="EKC67050.1"/>
    <property type="molecule type" value="Genomic_DNA"/>
</dbReference>
<dbReference type="AlphaFoldDB" id="K1TL55"/>
<proteinExistence type="predicted"/>
<organism evidence="1">
    <name type="scientific">human gut metagenome</name>
    <dbReference type="NCBI Taxonomy" id="408170"/>
    <lineage>
        <taxon>unclassified sequences</taxon>
        <taxon>metagenomes</taxon>
        <taxon>organismal metagenomes</taxon>
    </lineage>
</organism>
<protein>
    <submittedName>
        <fullName evidence="1">Uncharacterized protein</fullName>
    </submittedName>
</protein>
<comment type="caution">
    <text evidence="1">The sequence shown here is derived from an EMBL/GenBank/DDBJ whole genome shotgun (WGS) entry which is preliminary data.</text>
</comment>
<dbReference type="InterPro" id="IPR054688">
    <property type="entry name" value="CD1247_N"/>
</dbReference>
<sequence>MVITMTVTEKAAYLKGVVSMLKLEESSDEAKVLNVLVDTIDEMAQSIAELEEQLDLTNE</sequence>
<evidence type="ECO:0000313" key="1">
    <source>
        <dbReference type="EMBL" id="EKC67050.1"/>
    </source>
</evidence>
<accession>K1TL55</accession>
<gene>
    <name evidence="1" type="ORF">LEA_09501</name>
</gene>
<feature type="non-terminal residue" evidence="1">
    <location>
        <position position="59"/>
    </location>
</feature>
<dbReference type="NCBIfam" id="NF045650">
    <property type="entry name" value="CD1247_Nterm"/>
    <property type="match status" value="1"/>
</dbReference>
<name>K1TL55_9ZZZZ</name>